<evidence type="ECO:0000256" key="7">
    <source>
        <dbReference type="ARBA" id="ARBA00022918"/>
    </source>
</evidence>
<keyword evidence="6" id="KW-0378">Hydrolase</keyword>
<dbReference type="Gene3D" id="3.30.70.270">
    <property type="match status" value="1"/>
</dbReference>
<dbReference type="PANTHER" id="PTHR24559:SF444">
    <property type="entry name" value="REVERSE TRANSCRIPTASE DOMAIN-CONTAINING PROTEIN"/>
    <property type="match status" value="1"/>
</dbReference>
<accession>A0A6V7PKB8</accession>
<evidence type="ECO:0000256" key="4">
    <source>
        <dbReference type="ARBA" id="ARBA00022722"/>
    </source>
</evidence>
<dbReference type="InterPro" id="IPR043502">
    <property type="entry name" value="DNA/RNA_pol_sf"/>
</dbReference>
<dbReference type="GO" id="GO:0006508">
    <property type="term" value="P:proteolysis"/>
    <property type="evidence" value="ECO:0007669"/>
    <property type="project" value="UniProtKB-KW"/>
</dbReference>
<dbReference type="FunFam" id="3.10.10.10:FF:000007">
    <property type="entry name" value="Retrovirus-related Pol polyprotein from transposon 17.6-like Protein"/>
    <property type="match status" value="1"/>
</dbReference>
<evidence type="ECO:0000313" key="10">
    <source>
        <dbReference type="EMBL" id="CAD1831088.1"/>
    </source>
</evidence>
<keyword evidence="7" id="KW-0695">RNA-directed DNA polymerase</keyword>
<organism evidence="10">
    <name type="scientific">Ananas comosus var. bracteatus</name>
    <name type="common">red pineapple</name>
    <dbReference type="NCBI Taxonomy" id="296719"/>
    <lineage>
        <taxon>Eukaryota</taxon>
        <taxon>Viridiplantae</taxon>
        <taxon>Streptophyta</taxon>
        <taxon>Embryophyta</taxon>
        <taxon>Tracheophyta</taxon>
        <taxon>Spermatophyta</taxon>
        <taxon>Magnoliopsida</taxon>
        <taxon>Liliopsida</taxon>
        <taxon>Poales</taxon>
        <taxon>Bromeliaceae</taxon>
        <taxon>Bromelioideae</taxon>
        <taxon>Ananas</taxon>
    </lineage>
</organism>
<dbReference type="Pfam" id="PF00078">
    <property type="entry name" value="RVT_1"/>
    <property type="match status" value="1"/>
</dbReference>
<dbReference type="SUPFAM" id="SSF56672">
    <property type="entry name" value="DNA/RNA polymerases"/>
    <property type="match status" value="1"/>
</dbReference>
<evidence type="ECO:0000256" key="5">
    <source>
        <dbReference type="ARBA" id="ARBA00022759"/>
    </source>
</evidence>
<dbReference type="AlphaFoldDB" id="A0A6V7PKB8"/>
<gene>
    <name evidence="10" type="ORF">CB5_LOCUS14299</name>
</gene>
<evidence type="ECO:0000256" key="3">
    <source>
        <dbReference type="ARBA" id="ARBA00022695"/>
    </source>
</evidence>
<evidence type="ECO:0000256" key="8">
    <source>
        <dbReference type="SAM" id="MobiDB-lite"/>
    </source>
</evidence>
<dbReference type="GO" id="GO:0008233">
    <property type="term" value="F:peptidase activity"/>
    <property type="evidence" value="ECO:0007669"/>
    <property type="project" value="UniProtKB-KW"/>
</dbReference>
<name>A0A6V7PKB8_ANACO</name>
<evidence type="ECO:0000256" key="6">
    <source>
        <dbReference type="ARBA" id="ARBA00022801"/>
    </source>
</evidence>
<reference evidence="10" key="1">
    <citation type="submission" date="2020-07" db="EMBL/GenBank/DDBJ databases">
        <authorList>
            <person name="Lin J."/>
        </authorList>
    </citation>
    <scope>NUCLEOTIDE SEQUENCE</scope>
</reference>
<keyword evidence="4" id="KW-0540">Nuclease</keyword>
<proteinExistence type="predicted"/>
<evidence type="ECO:0000256" key="1">
    <source>
        <dbReference type="ARBA" id="ARBA00022670"/>
    </source>
</evidence>
<keyword evidence="3" id="KW-0548">Nucleotidyltransferase</keyword>
<sequence length="412" mass="46501">MPSSIRQPKELDLGEPSSKTGPYLWDRDATFFYRPQQYQFIKDGQKFLFTTEPLSTTVDLVIACQAKRMINACQKFALLVIRPIISEKANNKVLSLACKERTDDIAKLIGEHQDLFQKVQGLQPKRAVEHEIQLISDAPLPILGMYRNSVVENEEIKRQHARYFTKLDLKSGYHQVRIREDDTWKTAFKTRQGLFEWLVMPFGLCNAPATFMRLMNDILRPFLDDFMIVYLDDILIYSRSWEEHLAHVKKAFILLEEHQLRLNPKSVSTASKVYIFETSTPGSLDYIYTRAGAPSGFLQNRSGCSQLVGAVRVDGGPPVELDRDTLHTRLGSAHRVPLRSQALCFRVGVAHASWTCSPRTSLVWIEPDSRKRGRDGCIHSPGDGATGSAAAPSADQDRGKGTRVRALPVVLS</sequence>
<dbReference type="CDD" id="cd01647">
    <property type="entry name" value="RT_LTR"/>
    <property type="match status" value="1"/>
</dbReference>
<keyword evidence="1" id="KW-0645">Protease</keyword>
<dbReference type="PROSITE" id="PS50878">
    <property type="entry name" value="RT_POL"/>
    <property type="match status" value="1"/>
</dbReference>
<dbReference type="EMBL" id="LR862148">
    <property type="protein sequence ID" value="CAD1831088.1"/>
    <property type="molecule type" value="Genomic_DNA"/>
</dbReference>
<evidence type="ECO:0000256" key="2">
    <source>
        <dbReference type="ARBA" id="ARBA00022679"/>
    </source>
</evidence>
<dbReference type="InterPro" id="IPR043128">
    <property type="entry name" value="Rev_trsase/Diguanyl_cyclase"/>
</dbReference>
<dbReference type="InterPro" id="IPR000477">
    <property type="entry name" value="RT_dom"/>
</dbReference>
<feature type="region of interest" description="Disordered" evidence="8">
    <location>
        <begin position="370"/>
        <end position="406"/>
    </location>
</feature>
<keyword evidence="2" id="KW-0808">Transferase</keyword>
<protein>
    <recommendedName>
        <fullName evidence="9">Reverse transcriptase domain-containing protein</fullName>
    </recommendedName>
</protein>
<dbReference type="InterPro" id="IPR053134">
    <property type="entry name" value="RNA-dir_DNA_polymerase"/>
</dbReference>
<feature type="domain" description="Reverse transcriptase" evidence="9">
    <location>
        <begin position="78"/>
        <end position="291"/>
    </location>
</feature>
<keyword evidence="5" id="KW-0255">Endonuclease</keyword>
<dbReference type="Gene3D" id="3.10.10.10">
    <property type="entry name" value="HIV Type 1 Reverse Transcriptase, subunit A, domain 1"/>
    <property type="match status" value="1"/>
</dbReference>
<dbReference type="GO" id="GO:0003964">
    <property type="term" value="F:RNA-directed DNA polymerase activity"/>
    <property type="evidence" value="ECO:0007669"/>
    <property type="project" value="UniProtKB-KW"/>
</dbReference>
<dbReference type="GO" id="GO:0004519">
    <property type="term" value="F:endonuclease activity"/>
    <property type="evidence" value="ECO:0007669"/>
    <property type="project" value="UniProtKB-KW"/>
</dbReference>
<dbReference type="PANTHER" id="PTHR24559">
    <property type="entry name" value="TRANSPOSON TY3-I GAG-POL POLYPROTEIN"/>
    <property type="match status" value="1"/>
</dbReference>
<evidence type="ECO:0000259" key="9">
    <source>
        <dbReference type="PROSITE" id="PS50878"/>
    </source>
</evidence>